<gene>
    <name evidence="3" type="ORF">K493DRAFT_223498</name>
</gene>
<dbReference type="OrthoDB" id="430364at2759"/>
<organism evidence="3 4">
    <name type="scientific">Basidiobolus meristosporus CBS 931.73</name>
    <dbReference type="NCBI Taxonomy" id="1314790"/>
    <lineage>
        <taxon>Eukaryota</taxon>
        <taxon>Fungi</taxon>
        <taxon>Fungi incertae sedis</taxon>
        <taxon>Zoopagomycota</taxon>
        <taxon>Entomophthoromycotina</taxon>
        <taxon>Basidiobolomycetes</taxon>
        <taxon>Basidiobolales</taxon>
        <taxon>Basidiobolaceae</taxon>
        <taxon>Basidiobolus</taxon>
    </lineage>
</organism>
<dbReference type="GO" id="GO:0032012">
    <property type="term" value="P:regulation of ARF protein signal transduction"/>
    <property type="evidence" value="ECO:0007669"/>
    <property type="project" value="InterPro"/>
</dbReference>
<feature type="domain" description="SEC7" evidence="2">
    <location>
        <begin position="103"/>
        <end position="295"/>
    </location>
</feature>
<reference evidence="3 4" key="1">
    <citation type="submission" date="2016-07" db="EMBL/GenBank/DDBJ databases">
        <title>Pervasive Adenine N6-methylation of Active Genes in Fungi.</title>
        <authorList>
            <consortium name="DOE Joint Genome Institute"/>
            <person name="Mondo S.J."/>
            <person name="Dannebaum R.O."/>
            <person name="Kuo R.C."/>
            <person name="Labutti K."/>
            <person name="Haridas S."/>
            <person name="Kuo A."/>
            <person name="Salamov A."/>
            <person name="Ahrendt S.R."/>
            <person name="Lipzen A."/>
            <person name="Sullivan W."/>
            <person name="Andreopoulos W.B."/>
            <person name="Clum A."/>
            <person name="Lindquist E."/>
            <person name="Daum C."/>
            <person name="Ramamoorthy G.K."/>
            <person name="Gryganskyi A."/>
            <person name="Culley D."/>
            <person name="Magnuson J.K."/>
            <person name="James T.Y."/>
            <person name="O'Malley M.A."/>
            <person name="Stajich J.E."/>
            <person name="Spatafora J.W."/>
            <person name="Visel A."/>
            <person name="Grigoriev I.V."/>
        </authorList>
    </citation>
    <scope>NUCLEOTIDE SEQUENCE [LARGE SCALE GENOMIC DNA]</scope>
    <source>
        <strain evidence="3 4">CBS 931.73</strain>
    </source>
</reference>
<protein>
    <submittedName>
        <fullName evidence="3">SEC7-like protein</fullName>
    </submittedName>
</protein>
<dbReference type="Pfam" id="PF01369">
    <property type="entry name" value="Sec7"/>
    <property type="match status" value="1"/>
</dbReference>
<dbReference type="SMART" id="SM00222">
    <property type="entry name" value="Sec7"/>
    <property type="match status" value="1"/>
</dbReference>
<feature type="region of interest" description="Disordered" evidence="1">
    <location>
        <begin position="1"/>
        <end position="22"/>
    </location>
</feature>
<proteinExistence type="predicted"/>
<dbReference type="InterPro" id="IPR035999">
    <property type="entry name" value="Sec7_dom_sf"/>
</dbReference>
<dbReference type="GO" id="GO:0005085">
    <property type="term" value="F:guanyl-nucleotide exchange factor activity"/>
    <property type="evidence" value="ECO:0007669"/>
    <property type="project" value="InterPro"/>
</dbReference>
<name>A0A1Y1Y5W8_9FUNG</name>
<dbReference type="SUPFAM" id="SSF48425">
    <property type="entry name" value="Sec7 domain"/>
    <property type="match status" value="1"/>
</dbReference>
<dbReference type="PROSITE" id="PS50190">
    <property type="entry name" value="SEC7"/>
    <property type="match status" value="1"/>
</dbReference>
<dbReference type="InterPro" id="IPR023394">
    <property type="entry name" value="Sec7_C_sf"/>
</dbReference>
<accession>A0A1Y1Y5W8</accession>
<dbReference type="EMBL" id="MCFE01000238">
    <property type="protein sequence ID" value="ORX93359.1"/>
    <property type="molecule type" value="Genomic_DNA"/>
</dbReference>
<keyword evidence="4" id="KW-1185">Reference proteome</keyword>
<dbReference type="STRING" id="1314790.A0A1Y1Y5W8"/>
<comment type="caution">
    <text evidence="3">The sequence shown here is derived from an EMBL/GenBank/DDBJ whole genome shotgun (WGS) entry which is preliminary data.</text>
</comment>
<sequence length="595" mass="66495">MIPTPKSRATVNEKPGLEKGLPDEPRNLIYHGFALQIINSSTAKNRYLLLMDDILVIAKPISRDSHQSYSLNSPFLVKHIIDLSGISFSASREKDRGGRKVKEDVTSRSQKGELPPVIASTIRKFNMNPYEGIMYMIDKGALRADPLSISSFLVKTNELSRRQIGKFLGMQSNHAILLAFLDRCKLTGLRIDDALRVFLASFRLPGDGNTIDYLIGTFARRWHRANASILSFDVETCTKLAFFMMALNSDMHNRKNASKAIMEFGEFAARFQALESSSTVPENTLAEIYQAIRHDKLETAMDVKDNLLVPIDIKLPVDHHLAINESSALITISVPALDKDLRIKPVGDGLVCDIPILDFTYTNCHTFTVRPTSLGRKSLVFIKLGSRSRKYTSVPAWSLVVEPPFKQHTFQIGFPAEAHKHPRKKFMFGVESSTERTLWLEKITTTFAKTFNHTNPELEVIIRRLRKHFITEDPSRFLILSGHELVQYLQTPFTTTLPEPQISAANNHPINVFNKSSYMPPLYPPVIGTSTKAHAKPHAPQAHGNRIRARNGSLGDSVPGPQMNLAVSQSNSSGKLKYSADSSSTTSSKFRVRAG</sequence>
<dbReference type="InParanoid" id="A0A1Y1Y5W8"/>
<dbReference type="AlphaFoldDB" id="A0A1Y1Y5W8"/>
<dbReference type="Proteomes" id="UP000193498">
    <property type="component" value="Unassembled WGS sequence"/>
</dbReference>
<dbReference type="SUPFAM" id="SSF50729">
    <property type="entry name" value="PH domain-like"/>
    <property type="match status" value="1"/>
</dbReference>
<evidence type="ECO:0000259" key="2">
    <source>
        <dbReference type="PROSITE" id="PS50190"/>
    </source>
</evidence>
<dbReference type="PANTHER" id="PTHR10663">
    <property type="entry name" value="GUANYL-NUCLEOTIDE EXCHANGE FACTOR"/>
    <property type="match status" value="1"/>
</dbReference>
<dbReference type="InterPro" id="IPR000904">
    <property type="entry name" value="Sec7_dom"/>
</dbReference>
<evidence type="ECO:0000313" key="4">
    <source>
        <dbReference type="Proteomes" id="UP000193498"/>
    </source>
</evidence>
<dbReference type="Gene3D" id="1.10.220.20">
    <property type="match status" value="1"/>
</dbReference>
<feature type="region of interest" description="Disordered" evidence="1">
    <location>
        <begin position="531"/>
        <end position="595"/>
    </location>
</feature>
<feature type="compositionally biased region" description="Polar residues" evidence="1">
    <location>
        <begin position="565"/>
        <end position="574"/>
    </location>
</feature>
<evidence type="ECO:0000256" key="1">
    <source>
        <dbReference type="SAM" id="MobiDB-lite"/>
    </source>
</evidence>
<evidence type="ECO:0000313" key="3">
    <source>
        <dbReference type="EMBL" id="ORX93359.1"/>
    </source>
</evidence>
<dbReference type="Gene3D" id="1.10.1000.11">
    <property type="entry name" value="Arf Nucleotide-binding Site Opener,domain 2"/>
    <property type="match status" value="1"/>
</dbReference>